<feature type="transmembrane region" description="Helical" evidence="1">
    <location>
        <begin position="175"/>
        <end position="193"/>
    </location>
</feature>
<accession>A0ABR0E4S6</accession>
<keyword evidence="1" id="KW-0812">Transmembrane</keyword>
<evidence type="ECO:0000313" key="2">
    <source>
        <dbReference type="EMBL" id="KAK4496426.1"/>
    </source>
</evidence>
<dbReference type="Proteomes" id="UP001305779">
    <property type="component" value="Unassembled WGS sequence"/>
</dbReference>
<feature type="transmembrane region" description="Helical" evidence="1">
    <location>
        <begin position="35"/>
        <end position="56"/>
    </location>
</feature>
<keyword evidence="1" id="KW-0472">Membrane</keyword>
<protein>
    <submittedName>
        <fullName evidence="2">Uncharacterized protein</fullName>
    </submittedName>
</protein>
<dbReference type="EMBL" id="JAXOVC010000010">
    <property type="protein sequence ID" value="KAK4496426.1"/>
    <property type="molecule type" value="Genomic_DNA"/>
</dbReference>
<evidence type="ECO:0000256" key="1">
    <source>
        <dbReference type="SAM" id="Phobius"/>
    </source>
</evidence>
<feature type="transmembrane region" description="Helical" evidence="1">
    <location>
        <begin position="120"/>
        <end position="144"/>
    </location>
</feature>
<keyword evidence="3" id="KW-1185">Reference proteome</keyword>
<reference evidence="2 3" key="1">
    <citation type="journal article" date="2023" name="G3 (Bethesda)">
        <title>A chromosome-level genome assembly of Zasmidium syzygii isolated from banana leaves.</title>
        <authorList>
            <person name="van Westerhoven A.C."/>
            <person name="Mehrabi R."/>
            <person name="Talebi R."/>
            <person name="Steentjes M.B.F."/>
            <person name="Corcolon B."/>
            <person name="Chong P.A."/>
            <person name="Kema G.H.J."/>
            <person name="Seidl M.F."/>
        </authorList>
    </citation>
    <scope>NUCLEOTIDE SEQUENCE [LARGE SCALE GENOMIC DNA]</scope>
    <source>
        <strain evidence="2 3">P124</strain>
    </source>
</reference>
<feature type="transmembrane region" description="Helical" evidence="1">
    <location>
        <begin position="80"/>
        <end position="108"/>
    </location>
</feature>
<proteinExistence type="predicted"/>
<sequence>MPPLITGLNDAEVRWSKFKNSYMYNDTYYLRRTKFVIYQCATTGVGVCAGIAGPLIHRYNRTREYTIDAYPDVRVDMNDIIVVLGLNIAASGLIGTMFTPAIFFDLFWPERWEAPIIQRLWRWGAATSSALQLAAAITLTIVMATSHVSIAADGAQEWRAARAIWSDKTYNYENSLAIATVVFSWIGVVFTIWRHGPFNNRIVKQADESGIVTDESELAMTV</sequence>
<organism evidence="2 3">
    <name type="scientific">Zasmidium cellare</name>
    <name type="common">Wine cellar mold</name>
    <name type="synonym">Racodium cellare</name>
    <dbReference type="NCBI Taxonomy" id="395010"/>
    <lineage>
        <taxon>Eukaryota</taxon>
        <taxon>Fungi</taxon>
        <taxon>Dikarya</taxon>
        <taxon>Ascomycota</taxon>
        <taxon>Pezizomycotina</taxon>
        <taxon>Dothideomycetes</taxon>
        <taxon>Dothideomycetidae</taxon>
        <taxon>Mycosphaerellales</taxon>
        <taxon>Mycosphaerellaceae</taxon>
        <taxon>Zasmidium</taxon>
    </lineage>
</organism>
<keyword evidence="1" id="KW-1133">Transmembrane helix</keyword>
<comment type="caution">
    <text evidence="2">The sequence shown here is derived from an EMBL/GenBank/DDBJ whole genome shotgun (WGS) entry which is preliminary data.</text>
</comment>
<evidence type="ECO:0000313" key="3">
    <source>
        <dbReference type="Proteomes" id="UP001305779"/>
    </source>
</evidence>
<name>A0ABR0E4S6_ZASCE</name>
<gene>
    <name evidence="2" type="ORF">PRZ48_012406</name>
</gene>